<dbReference type="STRING" id="1249627.D779_3836"/>
<evidence type="ECO:0000256" key="5">
    <source>
        <dbReference type="ARBA" id="ARBA00022989"/>
    </source>
</evidence>
<feature type="transmembrane region" description="Helical" evidence="7">
    <location>
        <begin position="290"/>
        <end position="310"/>
    </location>
</feature>
<keyword evidence="3" id="KW-1003">Cell membrane</keyword>
<evidence type="ECO:0000256" key="2">
    <source>
        <dbReference type="ARBA" id="ARBA00022448"/>
    </source>
</evidence>
<dbReference type="OrthoDB" id="9810457at2"/>
<keyword evidence="9" id="KW-1185">Reference proteome</keyword>
<protein>
    <submittedName>
        <fullName evidence="8">Putative malonate transporter</fullName>
    </submittedName>
</protein>
<feature type="transmembrane region" description="Helical" evidence="7">
    <location>
        <begin position="257"/>
        <end position="278"/>
    </location>
</feature>
<dbReference type="AlphaFoldDB" id="W9V235"/>
<proteinExistence type="predicted"/>
<dbReference type="PANTHER" id="PTHR36838">
    <property type="entry name" value="AUXIN EFFLUX CARRIER FAMILY PROTEIN"/>
    <property type="match status" value="1"/>
</dbReference>
<dbReference type="GO" id="GO:0055085">
    <property type="term" value="P:transmembrane transport"/>
    <property type="evidence" value="ECO:0007669"/>
    <property type="project" value="InterPro"/>
</dbReference>
<reference evidence="8 9" key="1">
    <citation type="submission" date="2012-11" db="EMBL/GenBank/DDBJ databases">
        <title>Genome assembly of Thiorhodococcus sp. AK35.</title>
        <authorList>
            <person name="Nupur N."/>
            <person name="Khatri I."/>
            <person name="Subramanian S."/>
            <person name="Pinnaka A."/>
        </authorList>
    </citation>
    <scope>NUCLEOTIDE SEQUENCE [LARGE SCALE GENOMIC DNA]</scope>
    <source>
        <strain evidence="8 9">AK35</strain>
    </source>
</reference>
<keyword evidence="5 7" id="KW-1133">Transmembrane helix</keyword>
<dbReference type="RefSeq" id="WP_043757389.1">
    <property type="nucleotide sequence ID" value="NZ_AONC01000072.1"/>
</dbReference>
<feature type="transmembrane region" description="Helical" evidence="7">
    <location>
        <begin position="34"/>
        <end position="53"/>
    </location>
</feature>
<evidence type="ECO:0000256" key="3">
    <source>
        <dbReference type="ARBA" id="ARBA00022475"/>
    </source>
</evidence>
<dbReference type="EMBL" id="AONC01000072">
    <property type="protein sequence ID" value="EXJ13364.1"/>
    <property type="molecule type" value="Genomic_DNA"/>
</dbReference>
<dbReference type="Proteomes" id="UP000019460">
    <property type="component" value="Unassembled WGS sequence"/>
</dbReference>
<evidence type="ECO:0000256" key="7">
    <source>
        <dbReference type="SAM" id="Phobius"/>
    </source>
</evidence>
<dbReference type="PANTHER" id="PTHR36838:SF3">
    <property type="entry name" value="TRANSPORTER AUXIN EFFLUX CARRIER EC FAMILY"/>
    <property type="match status" value="1"/>
</dbReference>
<keyword evidence="2" id="KW-0813">Transport</keyword>
<gene>
    <name evidence="8" type="ORF">D779_3836</name>
</gene>
<evidence type="ECO:0000256" key="6">
    <source>
        <dbReference type="ARBA" id="ARBA00023136"/>
    </source>
</evidence>
<feature type="transmembrane region" description="Helical" evidence="7">
    <location>
        <begin position="126"/>
        <end position="146"/>
    </location>
</feature>
<comment type="caution">
    <text evidence="8">The sequence shown here is derived from an EMBL/GenBank/DDBJ whole genome shotgun (WGS) entry which is preliminary data.</text>
</comment>
<evidence type="ECO:0000256" key="1">
    <source>
        <dbReference type="ARBA" id="ARBA00004141"/>
    </source>
</evidence>
<evidence type="ECO:0000256" key="4">
    <source>
        <dbReference type="ARBA" id="ARBA00022692"/>
    </source>
</evidence>
<dbReference type="InterPro" id="IPR004776">
    <property type="entry name" value="Mem_transp_PIN-like"/>
</dbReference>
<evidence type="ECO:0000313" key="8">
    <source>
        <dbReference type="EMBL" id="EXJ13364.1"/>
    </source>
</evidence>
<keyword evidence="6 7" id="KW-0472">Membrane</keyword>
<comment type="subcellular location">
    <subcellularLocation>
        <location evidence="1">Membrane</location>
        <topology evidence="1">Multi-pass membrane protein</topology>
    </subcellularLocation>
</comment>
<keyword evidence="4 7" id="KW-0812">Transmembrane</keyword>
<dbReference type="eggNOG" id="COG0679">
    <property type="taxonomic scope" value="Bacteria"/>
</dbReference>
<feature type="transmembrane region" description="Helical" evidence="7">
    <location>
        <begin position="167"/>
        <end position="188"/>
    </location>
</feature>
<dbReference type="GO" id="GO:0016020">
    <property type="term" value="C:membrane"/>
    <property type="evidence" value="ECO:0007669"/>
    <property type="project" value="UniProtKB-SubCell"/>
</dbReference>
<dbReference type="Pfam" id="PF03547">
    <property type="entry name" value="Mem_trans"/>
    <property type="match status" value="1"/>
</dbReference>
<feature type="transmembrane region" description="Helical" evidence="7">
    <location>
        <begin position="230"/>
        <end position="251"/>
    </location>
</feature>
<feature type="transmembrane region" description="Helical" evidence="7">
    <location>
        <begin position="200"/>
        <end position="218"/>
    </location>
</feature>
<name>W9V235_9GAMM</name>
<evidence type="ECO:0000313" key="9">
    <source>
        <dbReference type="Proteomes" id="UP000019460"/>
    </source>
</evidence>
<sequence>MQSLLAITSPLFLLIALGAVSVRAGWIQQDATVAMGRYVLSFALPALMFEALSRRPLEDIIVGPFLVAYVCGSLIAFAIGLGVAAAVRRTPLFDNAFFGLGISMSNSGYLGYALIAQLLGDSALNAVAMAILTEVLVILPLTLVLIEVHHSREDQGLAHTLGRVLRMVAQNPLLLAIGLGLLFSGFGWHLPGALARTVDLLAGSAAAVALFAIGGNLAGQHLHRGLDGALAIAAGKLLIHPAAVLLMLTLVPAFDPTLTEAALILAGLPMVTIFPLLAQRYGQGERCASALLVTTLASFVTLNLGLWLFADL</sequence>
<accession>W9V235</accession>
<feature type="transmembrane region" description="Helical" evidence="7">
    <location>
        <begin position="65"/>
        <end position="87"/>
    </location>
</feature>
<organism evidence="8 9">
    <name type="scientific">Imhoffiella purpurea</name>
    <dbReference type="NCBI Taxonomy" id="1249627"/>
    <lineage>
        <taxon>Bacteria</taxon>
        <taxon>Pseudomonadati</taxon>
        <taxon>Pseudomonadota</taxon>
        <taxon>Gammaproteobacteria</taxon>
        <taxon>Chromatiales</taxon>
        <taxon>Chromatiaceae</taxon>
        <taxon>Imhoffiella</taxon>
    </lineage>
</organism>